<dbReference type="Pfam" id="PF01301">
    <property type="entry name" value="Glyco_hydro_35"/>
    <property type="match status" value="2"/>
</dbReference>
<dbReference type="InterPro" id="IPR017853">
    <property type="entry name" value="GH"/>
</dbReference>
<proteinExistence type="inferred from homology"/>
<comment type="similarity">
    <text evidence="1 2">Belongs to the glycosyl hydrolase 35 family.</text>
</comment>
<dbReference type="PRINTS" id="PR00742">
    <property type="entry name" value="GLHYDRLASE35"/>
</dbReference>
<organism evidence="4 5">
    <name type="scientific">Bifidobacterium asteroides</name>
    <dbReference type="NCBI Taxonomy" id="1684"/>
    <lineage>
        <taxon>Bacteria</taxon>
        <taxon>Bacillati</taxon>
        <taxon>Actinomycetota</taxon>
        <taxon>Actinomycetes</taxon>
        <taxon>Bifidobacteriales</taxon>
        <taxon>Bifidobacteriaceae</taxon>
        <taxon>Bifidobacterium</taxon>
    </lineage>
</organism>
<dbReference type="Gene3D" id="3.20.20.80">
    <property type="entry name" value="Glycosidases"/>
    <property type="match status" value="1"/>
</dbReference>
<feature type="domain" description="Glycoside hydrolase 35 catalytic" evidence="3">
    <location>
        <begin position="258"/>
        <end position="392"/>
    </location>
</feature>
<comment type="caution">
    <text evidence="4">The sequence shown here is derived from an EMBL/GenBank/DDBJ whole genome shotgun (WGS) entry which is preliminary data.</text>
</comment>
<evidence type="ECO:0000313" key="4">
    <source>
        <dbReference type="EMBL" id="TSJ85021.1"/>
    </source>
</evidence>
<accession>A0A556R808</accession>
<dbReference type="GO" id="GO:0005975">
    <property type="term" value="P:carbohydrate metabolic process"/>
    <property type="evidence" value="ECO:0007669"/>
    <property type="project" value="InterPro"/>
</dbReference>
<evidence type="ECO:0000256" key="2">
    <source>
        <dbReference type="RuleBase" id="RU003679"/>
    </source>
</evidence>
<dbReference type="Proteomes" id="UP000317536">
    <property type="component" value="Unassembled WGS sequence"/>
</dbReference>
<dbReference type="InterPro" id="IPR031330">
    <property type="entry name" value="Gly_Hdrlase_35_cat"/>
</dbReference>
<reference evidence="4 5" key="1">
    <citation type="submission" date="2019-07" db="EMBL/GenBank/DDBJ databases">
        <title>Bifidobacterium asteroides genomes.</title>
        <authorList>
            <person name="Zheng H."/>
        </authorList>
    </citation>
    <scope>NUCLEOTIDE SEQUENCE [LARGE SCALE GENOMIC DNA]</scope>
    <source>
        <strain evidence="4 5">W8111</strain>
    </source>
</reference>
<evidence type="ECO:0000259" key="3">
    <source>
        <dbReference type="Pfam" id="PF01301"/>
    </source>
</evidence>
<dbReference type="GO" id="GO:0004553">
    <property type="term" value="F:hydrolase activity, hydrolyzing O-glycosyl compounds"/>
    <property type="evidence" value="ECO:0007669"/>
    <property type="project" value="InterPro"/>
</dbReference>
<gene>
    <name evidence="4" type="ORF">FPK29_07515</name>
</gene>
<evidence type="ECO:0000256" key="1">
    <source>
        <dbReference type="ARBA" id="ARBA00009809"/>
    </source>
</evidence>
<protein>
    <submittedName>
        <fullName evidence="4">Beta-galactosidase</fullName>
    </submittedName>
</protein>
<evidence type="ECO:0000313" key="5">
    <source>
        <dbReference type="Proteomes" id="UP000317536"/>
    </source>
</evidence>
<feature type="domain" description="Glycoside hydrolase 35 catalytic" evidence="3">
    <location>
        <begin position="42"/>
        <end position="190"/>
    </location>
</feature>
<sequence length="753" mass="84516">MTININLRATSSKKHHDLPITVQGDDVDSQGKHIAINDYFISMDGKPWYGVCGEFHYSRVDADRWDEELAKMAMNGINIVSTYVFWNHHEEREGHWNFTGNRNLREFVRLCARNHLYVIVRLGPFAHGEARNGGLPDWLYGKPYDVRSLDPGFLAAVRDLYNHEAEQLRGLYYADGGPIIAAQLDNEYMHSAAPWELTTGVSNEWIPGGHDGEAYLQALRTMATQAGIRVPFFTSTGWGGSPVPSDVLPLWGGYAYRPWLFYAHGGEHPKTDEYLYRNYHADDCKRTEEFDPAYPPSSLPYACCEMGGGMFSSYRYRFQLPMKSVDAMANIKLGSGCNMLGYYMFHGGTNPQGDGIYLNESQTPKRSYDFQAAIGQYGQVRESCKRLKTIHSLVQDFSEQITPLEVYLPSGQDCIDPADSDSLRWSLRTDGLRGFVFLNNFQDHAEMNPQKNQSIALTLADGRRLTIDGIGLEDQENCILPFNMDLDGITLVCATVQPVARLLPRSGNRPTFVFMKPDGMSRYYMRFQEGAVMSEEVDADAQRQLITVTCGDKAIDVVVVNRNQSNAMYVVDHDSLVFVDDDSNLFMSSPGSAVLESSSAHPVIESWPPFSAVLNSEPVALPHQDVRVDEAGTMKYILHLPSLAMDALGHHGVTDMLLRIRYSGDIAWLWAGSTLLDDNFANGSTWEVGLRDYRRELRDNDNTLVLGLTPLKKGSFVNVDSAMAARTEQVELTVGRLISVELTPIYAYELQIR</sequence>
<dbReference type="PANTHER" id="PTHR23421">
    <property type="entry name" value="BETA-GALACTOSIDASE RELATED"/>
    <property type="match status" value="1"/>
</dbReference>
<dbReference type="EMBL" id="VMHJ01000004">
    <property type="protein sequence ID" value="TSJ85021.1"/>
    <property type="molecule type" value="Genomic_DNA"/>
</dbReference>
<dbReference type="SUPFAM" id="SSF51445">
    <property type="entry name" value="(Trans)glycosidases"/>
    <property type="match status" value="1"/>
</dbReference>
<dbReference type="InterPro" id="IPR001944">
    <property type="entry name" value="Glycoside_Hdrlase_35"/>
</dbReference>
<name>A0A556R808_9BIFI</name>
<dbReference type="AlphaFoldDB" id="A0A556R808"/>